<protein>
    <submittedName>
        <fullName evidence="1">Uncharacterized protein</fullName>
    </submittedName>
</protein>
<accession>A0A382MNW3</accession>
<proteinExistence type="predicted"/>
<name>A0A382MNW3_9ZZZZ</name>
<dbReference type="EMBL" id="UINC01094882">
    <property type="protein sequence ID" value="SVC50499.1"/>
    <property type="molecule type" value="Genomic_DNA"/>
</dbReference>
<reference evidence="1" key="1">
    <citation type="submission" date="2018-05" db="EMBL/GenBank/DDBJ databases">
        <authorList>
            <person name="Lanie J.A."/>
            <person name="Ng W.-L."/>
            <person name="Kazmierczak K.M."/>
            <person name="Andrzejewski T.M."/>
            <person name="Davidsen T.M."/>
            <person name="Wayne K.J."/>
            <person name="Tettelin H."/>
            <person name="Glass J.I."/>
            <person name="Rusch D."/>
            <person name="Podicherti R."/>
            <person name="Tsui H.-C.T."/>
            <person name="Winkler M.E."/>
        </authorList>
    </citation>
    <scope>NUCLEOTIDE SEQUENCE</scope>
</reference>
<gene>
    <name evidence="1" type="ORF">METZ01_LOCUS303353</name>
</gene>
<sequence>MDFACGFNGKADLFLVIALNWQSLGLIAANATPSTVFDIA</sequence>
<organism evidence="1">
    <name type="scientific">marine metagenome</name>
    <dbReference type="NCBI Taxonomy" id="408172"/>
    <lineage>
        <taxon>unclassified sequences</taxon>
        <taxon>metagenomes</taxon>
        <taxon>ecological metagenomes</taxon>
    </lineage>
</organism>
<dbReference type="AlphaFoldDB" id="A0A382MNW3"/>
<evidence type="ECO:0000313" key="1">
    <source>
        <dbReference type="EMBL" id="SVC50499.1"/>
    </source>
</evidence>